<reference evidence="5 6" key="1">
    <citation type="journal article" date="2018" name="New Phytol.">
        <title>Phylogenomics of Endogonaceae and evolution of mycorrhizas within Mucoromycota.</title>
        <authorList>
            <person name="Chang Y."/>
            <person name="Desiro A."/>
            <person name="Na H."/>
            <person name="Sandor L."/>
            <person name="Lipzen A."/>
            <person name="Clum A."/>
            <person name="Barry K."/>
            <person name="Grigoriev I.V."/>
            <person name="Martin F.M."/>
            <person name="Stajich J.E."/>
            <person name="Smith M.E."/>
            <person name="Bonito G."/>
            <person name="Spatafora J.W."/>
        </authorList>
    </citation>
    <scope>NUCLEOTIDE SEQUENCE [LARGE SCALE GENOMIC DNA]</scope>
    <source>
        <strain evidence="5 6">GMNB39</strain>
    </source>
</reference>
<dbReference type="AlphaFoldDB" id="A0A433D258"/>
<dbReference type="PANTHER" id="PTHR12532:SF0">
    <property type="entry name" value="TRANSLATIONAL ACTIVATOR OF CYTOCHROME C OXIDASE 1"/>
    <property type="match status" value="1"/>
</dbReference>
<dbReference type="InterPro" id="IPR029072">
    <property type="entry name" value="YebC-like"/>
</dbReference>
<dbReference type="InterPro" id="IPR017856">
    <property type="entry name" value="Integrase-like_N"/>
</dbReference>
<dbReference type="FunFam" id="1.10.10.200:FF:000002">
    <property type="entry name" value="Probable transcriptional regulatory protein CLM62_37755"/>
    <property type="match status" value="1"/>
</dbReference>
<dbReference type="SUPFAM" id="SSF75625">
    <property type="entry name" value="YebC-like"/>
    <property type="match status" value="1"/>
</dbReference>
<accession>A0A433D258</accession>
<dbReference type="PANTHER" id="PTHR12532">
    <property type="entry name" value="TRANSLATIONAL ACTIVATOR OF CYTOCHROME C OXIDASE 1"/>
    <property type="match status" value="1"/>
</dbReference>
<protein>
    <submittedName>
        <fullName evidence="5">Transcriptional regulator-domain-containing protein</fullName>
    </submittedName>
</protein>
<proteinExistence type="inferred from homology"/>
<evidence type="ECO:0000256" key="1">
    <source>
        <dbReference type="ARBA" id="ARBA00004173"/>
    </source>
</evidence>
<evidence type="ECO:0000313" key="5">
    <source>
        <dbReference type="EMBL" id="RUP44915.1"/>
    </source>
</evidence>
<evidence type="ECO:0000256" key="2">
    <source>
        <dbReference type="ARBA" id="ARBA00008724"/>
    </source>
</evidence>
<dbReference type="OrthoDB" id="2017544at2759"/>
<evidence type="ECO:0000259" key="3">
    <source>
        <dbReference type="Pfam" id="PF01709"/>
    </source>
</evidence>
<comment type="similarity">
    <text evidence="2">Belongs to the TACO1 family.</text>
</comment>
<dbReference type="InterPro" id="IPR002876">
    <property type="entry name" value="Transcrip_reg_TACO1-like"/>
</dbReference>
<keyword evidence="6" id="KW-1185">Reference proteome</keyword>
<dbReference type="InterPro" id="IPR048300">
    <property type="entry name" value="TACO1_YebC-like_2nd/3rd_dom"/>
</dbReference>
<organism evidence="5 6">
    <name type="scientific">Jimgerdemannia flammicorona</name>
    <dbReference type="NCBI Taxonomy" id="994334"/>
    <lineage>
        <taxon>Eukaryota</taxon>
        <taxon>Fungi</taxon>
        <taxon>Fungi incertae sedis</taxon>
        <taxon>Mucoromycota</taxon>
        <taxon>Mucoromycotina</taxon>
        <taxon>Endogonomycetes</taxon>
        <taxon>Endogonales</taxon>
        <taxon>Endogonaceae</taxon>
        <taxon>Jimgerdemannia</taxon>
    </lineage>
</organism>
<dbReference type="Pfam" id="PF20772">
    <property type="entry name" value="TACO1_YebC_N"/>
    <property type="match status" value="1"/>
</dbReference>
<dbReference type="Gene3D" id="1.10.10.200">
    <property type="match status" value="1"/>
</dbReference>
<feature type="domain" description="TACO1/YebC-like second and third" evidence="3">
    <location>
        <begin position="146"/>
        <end position="320"/>
    </location>
</feature>
<comment type="subcellular location">
    <subcellularLocation>
        <location evidence="1">Mitochondrion</location>
    </subcellularLocation>
</comment>
<dbReference type="GO" id="GO:0005739">
    <property type="term" value="C:mitochondrion"/>
    <property type="evidence" value="ECO:0007669"/>
    <property type="project" value="UniProtKB-SubCell"/>
</dbReference>
<evidence type="ECO:0000313" key="6">
    <source>
        <dbReference type="Proteomes" id="UP000268093"/>
    </source>
</evidence>
<dbReference type="EMBL" id="RBNI01008152">
    <property type="protein sequence ID" value="RUP44915.1"/>
    <property type="molecule type" value="Genomic_DNA"/>
</dbReference>
<dbReference type="InterPro" id="IPR049083">
    <property type="entry name" value="TACO1_YebC_N"/>
</dbReference>
<dbReference type="InterPro" id="IPR026564">
    <property type="entry name" value="Transcrip_reg_TACO1-like_dom3"/>
</dbReference>
<gene>
    <name evidence="5" type="ORF">BC936DRAFT_148867</name>
</gene>
<dbReference type="Pfam" id="PF01709">
    <property type="entry name" value="Transcrip_reg"/>
    <property type="match status" value="1"/>
</dbReference>
<dbReference type="Gene3D" id="3.30.70.980">
    <property type="match status" value="2"/>
</dbReference>
<feature type="domain" description="TACO1/YebC-like N-terminal" evidence="4">
    <location>
        <begin position="68"/>
        <end position="137"/>
    </location>
</feature>
<evidence type="ECO:0000259" key="4">
    <source>
        <dbReference type="Pfam" id="PF20772"/>
    </source>
</evidence>
<comment type="caution">
    <text evidence="5">The sequence shown here is derived from an EMBL/GenBank/DDBJ whole genome shotgun (WGS) entry which is preliminary data.</text>
</comment>
<dbReference type="HAMAP" id="MF_00693">
    <property type="entry name" value="Transcrip_reg_TACO1"/>
    <property type="match status" value="1"/>
</dbReference>
<name>A0A433D258_9FUNG</name>
<sequence length="402" mass="44623">MHGSLRTILPTTSSLARRSFSTISTGRSSPCFPTRRHLLSLSNHNARTRPALLPMAVNALQVRFSGHNKWSKIRHTKGAKDVKKAQAFTKISLEIISAIKAGGNDPTLNLRLNAALTRARDANLPKDNIESAFTKATRTKDAAEVEDQTYEGYGPGGVAMVIEAVTDKKNRTTKSVREVLSKFGGSLTPVLWMFEKKGKLRFRPSLSSLRTTPDQLVEDAIEAGAEDVEEIEAEAEGEGEGEIRKPRTAVVEIICDYTQLATISRHLTNPPLNYEVTSLELAWMPTTTTEVKGETQEESLGRCIEMLEDLEDVVKVHVNAKNAFVPRHPQAVVPLAFARKQDSGQRRLIPVPHIYQVAMTHSPAPRGWWDRAEKKKKMTHTYELGNRISGTCALSNEPRWIG</sequence>
<dbReference type="Proteomes" id="UP000268093">
    <property type="component" value="Unassembled WGS sequence"/>
</dbReference>